<evidence type="ECO:0000259" key="2">
    <source>
        <dbReference type="PROSITE" id="PS50053"/>
    </source>
</evidence>
<dbReference type="SUPFAM" id="SSF54236">
    <property type="entry name" value="Ubiquitin-like"/>
    <property type="match status" value="1"/>
</dbReference>
<dbReference type="PANTHER" id="PTHR15204:SF0">
    <property type="entry name" value="LARGE PROLINE-RICH PROTEIN BAG6"/>
    <property type="match status" value="1"/>
</dbReference>
<evidence type="ECO:0000313" key="3">
    <source>
        <dbReference type="Proteomes" id="UP000515158"/>
    </source>
</evidence>
<dbReference type="GO" id="GO:0031593">
    <property type="term" value="F:polyubiquitin modification-dependent protein binding"/>
    <property type="evidence" value="ECO:0007669"/>
    <property type="project" value="TreeGrafter"/>
</dbReference>
<dbReference type="AlphaFoldDB" id="A0A6P8Y5D4"/>
<dbReference type="RefSeq" id="XP_034234788.1">
    <property type="nucleotide sequence ID" value="XM_034378897.1"/>
</dbReference>
<dbReference type="CDD" id="cd17039">
    <property type="entry name" value="Ubl_ubiquitin_like"/>
    <property type="match status" value="1"/>
</dbReference>
<reference evidence="4" key="1">
    <citation type="submission" date="2025-08" db="UniProtKB">
        <authorList>
            <consortium name="RefSeq"/>
        </authorList>
    </citation>
    <scope>IDENTIFICATION</scope>
    <source>
        <tissue evidence="4">Total insect</tissue>
    </source>
</reference>
<gene>
    <name evidence="4" type="primary">LOC117641509</name>
</gene>
<organism evidence="4">
    <name type="scientific">Thrips palmi</name>
    <name type="common">Melon thrips</name>
    <dbReference type="NCBI Taxonomy" id="161013"/>
    <lineage>
        <taxon>Eukaryota</taxon>
        <taxon>Metazoa</taxon>
        <taxon>Ecdysozoa</taxon>
        <taxon>Arthropoda</taxon>
        <taxon>Hexapoda</taxon>
        <taxon>Insecta</taxon>
        <taxon>Pterygota</taxon>
        <taxon>Neoptera</taxon>
        <taxon>Paraneoptera</taxon>
        <taxon>Thysanoptera</taxon>
        <taxon>Terebrantia</taxon>
        <taxon>Thripoidea</taxon>
        <taxon>Thripidae</taxon>
        <taxon>Thrips</taxon>
    </lineage>
</organism>
<feature type="domain" description="Ubiquitin-like" evidence="2">
    <location>
        <begin position="210"/>
        <end position="286"/>
    </location>
</feature>
<name>A0A6P8Y5D4_THRPL</name>
<dbReference type="SMART" id="SM00213">
    <property type="entry name" value="UBQ"/>
    <property type="match status" value="1"/>
</dbReference>
<protein>
    <submittedName>
        <fullName evidence="4">Uncharacterized protein LOC117641509 isoform X2</fullName>
    </submittedName>
</protein>
<dbReference type="OrthoDB" id="6336978at2759"/>
<dbReference type="InterPro" id="IPR029071">
    <property type="entry name" value="Ubiquitin-like_domsf"/>
</dbReference>
<accession>A0A6P8Y5D4</accession>
<dbReference type="PANTHER" id="PTHR15204">
    <property type="entry name" value="LARGE PROLINE-RICH PROTEIN BAG6"/>
    <property type="match status" value="1"/>
</dbReference>
<keyword evidence="3" id="KW-1185">Reference proteome</keyword>
<dbReference type="GO" id="GO:0036503">
    <property type="term" value="P:ERAD pathway"/>
    <property type="evidence" value="ECO:0007669"/>
    <property type="project" value="TreeGrafter"/>
</dbReference>
<dbReference type="GeneID" id="117641509"/>
<dbReference type="Pfam" id="PF00240">
    <property type="entry name" value="ubiquitin"/>
    <property type="match status" value="1"/>
</dbReference>
<dbReference type="GO" id="GO:0051787">
    <property type="term" value="F:misfolded protein binding"/>
    <property type="evidence" value="ECO:0007669"/>
    <property type="project" value="TreeGrafter"/>
</dbReference>
<dbReference type="Gene3D" id="3.10.20.90">
    <property type="entry name" value="Phosphatidylinositol 3-kinase Catalytic Subunit, Chain A, domain 1"/>
    <property type="match status" value="1"/>
</dbReference>
<evidence type="ECO:0000256" key="1">
    <source>
        <dbReference type="SAM" id="MobiDB-lite"/>
    </source>
</evidence>
<dbReference type="GO" id="GO:0071818">
    <property type="term" value="C:BAT3 complex"/>
    <property type="evidence" value="ECO:0007669"/>
    <property type="project" value="TreeGrafter"/>
</dbReference>
<feature type="region of interest" description="Disordered" evidence="1">
    <location>
        <begin position="1"/>
        <end position="26"/>
    </location>
</feature>
<dbReference type="PROSITE" id="PS50053">
    <property type="entry name" value="UBIQUITIN_2"/>
    <property type="match status" value="1"/>
</dbReference>
<dbReference type="Proteomes" id="UP000515158">
    <property type="component" value="Unplaced"/>
</dbReference>
<sequence length="286" mass="29915">MSDSGDMSDCGSGDMGGSVAGDMDIGNSVQGAETAVEGETTVVADLQQETEEPDSAYGTMVQNTPASSVASSLASSTETINADCAMDVDEVSSNGTVQATGDDVPSDMGLRCDGCKKHYDSRTQVVKGECGHAQCTECWSKSNNLCSSCSIYSPNMQPMSPEPIDEPMEANANSKSKGVLLKSATLTKPLNGMKVQPGQQGASAPASNMAEVKIKCMDGRHLDEKINPSTTTVGGLKQTIHQKTGISSERQHLLHQGKTMTNTRSLHSYSVTNGSTIQMAERCSGG</sequence>
<evidence type="ECO:0000313" key="4">
    <source>
        <dbReference type="RefSeq" id="XP_034234788.1"/>
    </source>
</evidence>
<dbReference type="InterPro" id="IPR000626">
    <property type="entry name" value="Ubiquitin-like_dom"/>
</dbReference>
<feature type="compositionally biased region" description="Low complexity" evidence="1">
    <location>
        <begin position="1"/>
        <end position="12"/>
    </location>
</feature>
<proteinExistence type="predicted"/>